<accession>A0A2M9XC56</accession>
<dbReference type="Proteomes" id="UP000232196">
    <property type="component" value="Unassembled WGS sequence"/>
</dbReference>
<dbReference type="AlphaFoldDB" id="A0A2M9XC56"/>
<feature type="transmembrane region" description="Helical" evidence="1">
    <location>
        <begin position="273"/>
        <end position="291"/>
    </location>
</feature>
<feature type="transmembrane region" description="Helical" evidence="1">
    <location>
        <begin position="93"/>
        <end position="111"/>
    </location>
</feature>
<keyword evidence="1" id="KW-0472">Membrane</keyword>
<feature type="transmembrane region" description="Helical" evidence="1">
    <location>
        <begin position="22"/>
        <end position="41"/>
    </location>
</feature>
<reference evidence="2 3" key="1">
    <citation type="submission" date="2017-07" db="EMBL/GenBank/DDBJ databases">
        <title>Leptospira spp. isolated from tropical soils.</title>
        <authorList>
            <person name="Thibeaux R."/>
            <person name="Iraola G."/>
            <person name="Ferres I."/>
            <person name="Bierque E."/>
            <person name="Girault D."/>
            <person name="Soupe-Gilbert M.-E."/>
            <person name="Picardeau M."/>
            <person name="Goarant C."/>
        </authorList>
    </citation>
    <scope>NUCLEOTIDE SEQUENCE [LARGE SCALE GENOMIC DNA]</scope>
    <source>
        <strain evidence="2 3">MCA1-C-A1</strain>
    </source>
</reference>
<keyword evidence="3" id="KW-1185">Reference proteome</keyword>
<evidence type="ECO:0000313" key="3">
    <source>
        <dbReference type="Proteomes" id="UP000232196"/>
    </source>
</evidence>
<sequence>MEVVNSVLEKIRSFFQKPLPKFFFPISCILFVYVVIVNSWVTEDAYISFRTVENFLNGYGLRWNTYERVQAYTHPLWLFGLILLSFFKIPVYYSSLILSWICIGATAYLLISRFGKREGGLFRGSWILLVLLTSRAFVDFSSSGLENPLSFLLIVLFLEKAFDLEKKSDFRSILLFFFYLSLSYLNRQDTILLGLPFLLYFYKPLMEKRSWREFACAAVLGLLPVFFWSAFSLVYYGYLFPNTAYAKLNTDLTVSHLWPYGLDYLENSFRWDIFTSFSVTSAILLLPYFLLKKKFLQAATSAGVGLYILYVCSIGGDFMAGRFFALPFVACVFLFADLSFTSIPRVSVLFFVALFLLNQNSYLYITKDYTRLRNDGEIQDEKGAYFRSTNLLRSFKFEEFPTHGWADAGRKSKKVPKDPDKACATINVGFYGYFAGENRKIIDSNALTDPLLSKLKSVSNWRVGHFTRNIPLGYLESVTSGKNQIQDPNLKVYYDRLKLLTESEDLFTKERFVEILRENSGGNRNLIRNFGPRTPWVGIPEDFRCGLGVGY</sequence>
<gene>
    <name evidence="2" type="ORF">CH357_13050</name>
</gene>
<feature type="transmembrane region" description="Helical" evidence="1">
    <location>
        <begin position="303"/>
        <end position="336"/>
    </location>
</feature>
<proteinExistence type="predicted"/>
<keyword evidence="1" id="KW-1133">Transmembrane helix</keyword>
<feature type="transmembrane region" description="Helical" evidence="1">
    <location>
        <begin position="214"/>
        <end position="238"/>
    </location>
</feature>
<dbReference type="OrthoDB" id="2020414at2"/>
<organism evidence="2 3">
    <name type="scientific">Leptospira hartskeerlii</name>
    <dbReference type="NCBI Taxonomy" id="2023177"/>
    <lineage>
        <taxon>Bacteria</taxon>
        <taxon>Pseudomonadati</taxon>
        <taxon>Spirochaetota</taxon>
        <taxon>Spirochaetia</taxon>
        <taxon>Leptospirales</taxon>
        <taxon>Leptospiraceae</taxon>
        <taxon>Leptospira</taxon>
    </lineage>
</organism>
<feature type="transmembrane region" description="Helical" evidence="1">
    <location>
        <begin position="348"/>
        <end position="365"/>
    </location>
</feature>
<name>A0A2M9XC56_9LEPT</name>
<feature type="transmembrane region" description="Helical" evidence="1">
    <location>
        <begin position="120"/>
        <end position="138"/>
    </location>
</feature>
<dbReference type="EMBL" id="NPDN01000006">
    <property type="protein sequence ID" value="PJZ25256.1"/>
    <property type="molecule type" value="Genomic_DNA"/>
</dbReference>
<evidence type="ECO:0000313" key="2">
    <source>
        <dbReference type="EMBL" id="PJZ25256.1"/>
    </source>
</evidence>
<keyword evidence="1" id="KW-0812">Transmembrane</keyword>
<evidence type="ECO:0008006" key="4">
    <source>
        <dbReference type="Google" id="ProtNLM"/>
    </source>
</evidence>
<protein>
    <recommendedName>
        <fullName evidence="4">Arabinofuranosyltransferase</fullName>
    </recommendedName>
</protein>
<comment type="caution">
    <text evidence="2">The sequence shown here is derived from an EMBL/GenBank/DDBJ whole genome shotgun (WGS) entry which is preliminary data.</text>
</comment>
<evidence type="ECO:0000256" key="1">
    <source>
        <dbReference type="SAM" id="Phobius"/>
    </source>
</evidence>
<feature type="transmembrane region" description="Helical" evidence="1">
    <location>
        <begin position="173"/>
        <end position="202"/>
    </location>
</feature>